<feature type="compositionally biased region" description="Basic residues" evidence="1">
    <location>
        <begin position="59"/>
        <end position="72"/>
    </location>
</feature>
<dbReference type="Proteomes" id="UP000029121">
    <property type="component" value="Unassembled WGS sequence"/>
</dbReference>
<proteinExistence type="predicted"/>
<dbReference type="eggNOG" id="ENOG502QS3H">
    <property type="taxonomic scope" value="Eukaryota"/>
</dbReference>
<feature type="region of interest" description="Disordered" evidence="1">
    <location>
        <begin position="146"/>
        <end position="182"/>
    </location>
</feature>
<feature type="compositionally biased region" description="Polar residues" evidence="1">
    <location>
        <begin position="104"/>
        <end position="114"/>
    </location>
</feature>
<feature type="compositionally biased region" description="Basic and acidic residues" evidence="1">
    <location>
        <begin position="73"/>
        <end position="90"/>
    </location>
</feature>
<accession>R0G4N2</accession>
<dbReference type="AlphaFoldDB" id="R0G4N2"/>
<reference evidence="3" key="1">
    <citation type="journal article" date="2013" name="Nat. Genet.">
        <title>The Capsella rubella genome and the genomic consequences of rapid mating system evolution.</title>
        <authorList>
            <person name="Slotte T."/>
            <person name="Hazzouri K.M."/>
            <person name="Agren J.A."/>
            <person name="Koenig D."/>
            <person name="Maumus F."/>
            <person name="Guo Y.L."/>
            <person name="Steige K."/>
            <person name="Platts A.E."/>
            <person name="Escobar J.S."/>
            <person name="Newman L.K."/>
            <person name="Wang W."/>
            <person name="Mandakova T."/>
            <person name="Vello E."/>
            <person name="Smith L.M."/>
            <person name="Henz S.R."/>
            <person name="Steffen J."/>
            <person name="Takuno S."/>
            <person name="Brandvain Y."/>
            <person name="Coop G."/>
            <person name="Andolfatto P."/>
            <person name="Hu T.T."/>
            <person name="Blanchette M."/>
            <person name="Clark R.M."/>
            <person name="Quesneville H."/>
            <person name="Nordborg M."/>
            <person name="Gaut B.S."/>
            <person name="Lysak M.A."/>
            <person name="Jenkins J."/>
            <person name="Grimwood J."/>
            <person name="Chapman J."/>
            <person name="Prochnik S."/>
            <person name="Shu S."/>
            <person name="Rokhsar D."/>
            <person name="Schmutz J."/>
            <person name="Weigel D."/>
            <person name="Wright S.I."/>
        </authorList>
    </citation>
    <scope>NUCLEOTIDE SEQUENCE [LARGE SCALE GENOMIC DNA]</scope>
    <source>
        <strain evidence="3">cv. Monte Gargano</strain>
    </source>
</reference>
<dbReference type="PANTHER" id="PTHR34660">
    <property type="entry name" value="MYB-LIKE PROTEIN X"/>
    <property type="match status" value="1"/>
</dbReference>
<evidence type="ECO:0000313" key="3">
    <source>
        <dbReference type="Proteomes" id="UP000029121"/>
    </source>
</evidence>
<protein>
    <submittedName>
        <fullName evidence="2">Uncharacterized protein</fullName>
    </submittedName>
</protein>
<evidence type="ECO:0000313" key="2">
    <source>
        <dbReference type="EMBL" id="EOA30447.1"/>
    </source>
</evidence>
<dbReference type="EMBL" id="KB870807">
    <property type="protein sequence ID" value="EOA30447.1"/>
    <property type="molecule type" value="Genomic_DNA"/>
</dbReference>
<sequence>MSRCFPFPPPGYEKQFRTDEADSLIKENHKEKKHKKEKKDREKKEGTEKSYKEKSKDKHKERKEKKEKHKDRKDKDRDKEKSRTSEDRKSTGVLPNSGDKEKLITNTLQSNGNGDSKFIQDLARRIRDEEATESQSLRKIDFSCGVTENKNSYPVPQTNHTQVDEKRISTHKNSAPAKRSESAVLRVSSCIDQKGAEVLIKPVDKKEQAKREELLEKNHHRESATKSDKPLNSRGLKKSESNNITNRISKEKNAEVMNKNVMEKPKFVEGGPRLKGREYDVVDNGDFRVLDLPKAGVRNFTVEGILGKRKDLETNGLLYENGSRPNKTAMPVGSSVSSMENGRNPGPCQIHPKLPKPVSELQETMYNPEVKQHKINGFILSQELKCHSPVSSVKVKDFGEASAIKRPHPDLECLNQILNVPKREELHGVDDDEQEWLYGQSGVKLLKQRAGYANSLVETPKVWNQALRIESADILAFPYVVPF</sequence>
<feature type="region of interest" description="Disordered" evidence="1">
    <location>
        <begin position="1"/>
        <end position="117"/>
    </location>
</feature>
<name>R0G4N2_9BRAS</name>
<keyword evidence="3" id="KW-1185">Reference proteome</keyword>
<feature type="compositionally biased region" description="Basic and acidic residues" evidence="1">
    <location>
        <begin position="39"/>
        <end position="58"/>
    </location>
</feature>
<feature type="region of interest" description="Disordered" evidence="1">
    <location>
        <begin position="318"/>
        <end position="350"/>
    </location>
</feature>
<feature type="compositionally biased region" description="Pro residues" evidence="1">
    <location>
        <begin position="1"/>
        <end position="11"/>
    </location>
</feature>
<dbReference type="PANTHER" id="PTHR34660:SF3">
    <property type="entry name" value="RRM DOMAIN-CONTAINING PROTEIN"/>
    <property type="match status" value="1"/>
</dbReference>
<gene>
    <name evidence="2" type="ORF">CARUB_v10013572mg</name>
</gene>
<feature type="compositionally biased region" description="Polar residues" evidence="1">
    <location>
        <begin position="146"/>
        <end position="161"/>
    </location>
</feature>
<feature type="compositionally biased region" description="Basic and acidic residues" evidence="1">
    <location>
        <begin position="14"/>
        <end position="30"/>
    </location>
</feature>
<dbReference type="STRING" id="81985.R0G4N2"/>
<evidence type="ECO:0000256" key="1">
    <source>
        <dbReference type="SAM" id="MobiDB-lite"/>
    </source>
</evidence>
<feature type="compositionally biased region" description="Basic and acidic residues" evidence="1">
    <location>
        <begin position="214"/>
        <end position="231"/>
    </location>
</feature>
<feature type="region of interest" description="Disordered" evidence="1">
    <location>
        <begin position="214"/>
        <end position="251"/>
    </location>
</feature>
<organism evidence="2 3">
    <name type="scientific">Capsella rubella</name>
    <dbReference type="NCBI Taxonomy" id="81985"/>
    <lineage>
        <taxon>Eukaryota</taxon>
        <taxon>Viridiplantae</taxon>
        <taxon>Streptophyta</taxon>
        <taxon>Embryophyta</taxon>
        <taxon>Tracheophyta</taxon>
        <taxon>Spermatophyta</taxon>
        <taxon>Magnoliopsida</taxon>
        <taxon>eudicotyledons</taxon>
        <taxon>Gunneridae</taxon>
        <taxon>Pentapetalae</taxon>
        <taxon>rosids</taxon>
        <taxon>malvids</taxon>
        <taxon>Brassicales</taxon>
        <taxon>Brassicaceae</taxon>
        <taxon>Camelineae</taxon>
        <taxon>Capsella</taxon>
    </lineage>
</organism>